<organism evidence="1 2">
    <name type="scientific">Phakopsora pachyrhizi</name>
    <name type="common">Asian soybean rust disease fungus</name>
    <dbReference type="NCBI Taxonomy" id="170000"/>
    <lineage>
        <taxon>Eukaryota</taxon>
        <taxon>Fungi</taxon>
        <taxon>Dikarya</taxon>
        <taxon>Basidiomycota</taxon>
        <taxon>Pucciniomycotina</taxon>
        <taxon>Pucciniomycetes</taxon>
        <taxon>Pucciniales</taxon>
        <taxon>Phakopsoraceae</taxon>
        <taxon>Phakopsora</taxon>
    </lineage>
</organism>
<evidence type="ECO:0000313" key="1">
    <source>
        <dbReference type="EMBL" id="CAH7689663.1"/>
    </source>
</evidence>
<proteinExistence type="predicted"/>
<protein>
    <submittedName>
        <fullName evidence="1">Uncharacterized protein</fullName>
    </submittedName>
</protein>
<evidence type="ECO:0000313" key="2">
    <source>
        <dbReference type="Proteomes" id="UP001153365"/>
    </source>
</evidence>
<accession>A0AAV0BU89</accession>
<name>A0AAV0BU89_PHAPC</name>
<dbReference type="AlphaFoldDB" id="A0AAV0BU89"/>
<dbReference type="EMBL" id="CALTRL010006112">
    <property type="protein sequence ID" value="CAH7689663.1"/>
    <property type="molecule type" value="Genomic_DNA"/>
</dbReference>
<comment type="caution">
    <text evidence="1">The sequence shown here is derived from an EMBL/GenBank/DDBJ whole genome shotgun (WGS) entry which is preliminary data.</text>
</comment>
<keyword evidence="2" id="KW-1185">Reference proteome</keyword>
<gene>
    <name evidence="1" type="ORF">PPACK8108_LOCUS24792</name>
</gene>
<dbReference type="Proteomes" id="UP001153365">
    <property type="component" value="Unassembled WGS sequence"/>
</dbReference>
<reference evidence="1" key="1">
    <citation type="submission" date="2022-06" db="EMBL/GenBank/DDBJ databases">
        <authorList>
            <consortium name="SYNGENTA / RWTH Aachen University"/>
        </authorList>
    </citation>
    <scope>NUCLEOTIDE SEQUENCE</scope>
</reference>
<sequence length="112" mass="12607">MAKAINRVCFVTRASMQLFSSPFPLELEGGPSNLAMIMDWREIIGIGTINQSLNFNKQQQQQASLRPWANGNYIHSKLLPPRLDRKLSRINSEIRELRRSVTVVAATAAVRA</sequence>